<dbReference type="Gene3D" id="3.90.25.10">
    <property type="entry name" value="UDP-galactose 4-epimerase, domain 1"/>
    <property type="match status" value="1"/>
</dbReference>
<dbReference type="Gene3D" id="3.40.50.720">
    <property type="entry name" value="NAD(P)-binding Rossmann-like Domain"/>
    <property type="match status" value="1"/>
</dbReference>
<dbReference type="PANTHER" id="PTHR43725">
    <property type="entry name" value="UDP-GLUCOSE 4-EPIMERASE"/>
    <property type="match status" value="1"/>
</dbReference>
<dbReference type="PANTHER" id="PTHR43725:SF53">
    <property type="entry name" value="UDP-ARABINOSE 4-EPIMERASE 1"/>
    <property type="match status" value="1"/>
</dbReference>
<gene>
    <name evidence="7" type="ORF">PCE31106_04575</name>
</gene>
<comment type="pathway">
    <text evidence="1">Carbohydrate metabolism; galactose metabolism.</text>
</comment>
<feature type="domain" description="NAD-dependent epimerase/dehydratase" evidence="6">
    <location>
        <begin position="9"/>
        <end position="252"/>
    </location>
</feature>
<dbReference type="Pfam" id="PF01370">
    <property type="entry name" value="Epimerase"/>
    <property type="match status" value="1"/>
</dbReference>
<dbReference type="InterPro" id="IPR001509">
    <property type="entry name" value="Epimerase_deHydtase"/>
</dbReference>
<reference evidence="7 8" key="1">
    <citation type="submission" date="2019-08" db="EMBL/GenBank/DDBJ databases">
        <authorList>
            <person name="Peeters C."/>
        </authorList>
    </citation>
    <scope>NUCLEOTIDE SEQUENCE [LARGE SCALE GENOMIC DNA]</scope>
    <source>
        <strain evidence="7 8">LMG 31106</strain>
    </source>
</reference>
<evidence type="ECO:0000256" key="2">
    <source>
        <dbReference type="ARBA" id="ARBA00007637"/>
    </source>
</evidence>
<evidence type="ECO:0000256" key="3">
    <source>
        <dbReference type="ARBA" id="ARBA00018569"/>
    </source>
</evidence>
<accession>A0A5E4YN18</accession>
<evidence type="ECO:0000313" key="7">
    <source>
        <dbReference type="EMBL" id="VVE49333.1"/>
    </source>
</evidence>
<dbReference type="Proteomes" id="UP000384354">
    <property type="component" value="Unassembled WGS sequence"/>
</dbReference>
<organism evidence="7 8">
    <name type="scientific">Pandoraea cepalis</name>
    <dbReference type="NCBI Taxonomy" id="2508294"/>
    <lineage>
        <taxon>Bacteria</taxon>
        <taxon>Pseudomonadati</taxon>
        <taxon>Pseudomonadota</taxon>
        <taxon>Betaproteobacteria</taxon>
        <taxon>Burkholderiales</taxon>
        <taxon>Burkholderiaceae</taxon>
        <taxon>Pandoraea</taxon>
    </lineage>
</organism>
<comment type="similarity">
    <text evidence="2">Belongs to the NAD(P)-dependent epimerase/dehydratase family.</text>
</comment>
<evidence type="ECO:0000313" key="8">
    <source>
        <dbReference type="Proteomes" id="UP000384354"/>
    </source>
</evidence>
<evidence type="ECO:0000259" key="6">
    <source>
        <dbReference type="Pfam" id="PF01370"/>
    </source>
</evidence>
<sequence length="328" mass="35831">MSQERNISIVAGGAGFVGVNLCSRLLEEGRTLVVLDNMSRGRESLVRVATRGFDDRVYVLRCDCTDEQALEQAFEQAVQLGRVDEVWHLAANSDIPAGVEDSRVDLKDTFLTTFELLRVMREFDVGTLHFASSSAIYGDLGDTALEESVGPLLPISNYGAMKLASEAAIAAASESFLTKVNIFRFPNVVGVPATHGVIFDFVQKLIARPDALSVLGDGTQQKAYLHVSDLVEAMLVVRGRTDARRIEVVNIGPVDEGVTVRWIAESTISRVQPPARAEYGQGNRGWVGDVPKFHYSTARIQAYGWKPKLGSDQAVSRAIDEIATQFGR</sequence>
<evidence type="ECO:0000256" key="4">
    <source>
        <dbReference type="ARBA" id="ARBA00031367"/>
    </source>
</evidence>
<evidence type="ECO:0000256" key="5">
    <source>
        <dbReference type="ARBA" id="ARBA00033067"/>
    </source>
</evidence>
<dbReference type="EMBL" id="CABPSL010000028">
    <property type="protein sequence ID" value="VVE49333.1"/>
    <property type="molecule type" value="Genomic_DNA"/>
</dbReference>
<protein>
    <recommendedName>
        <fullName evidence="3">UDP-glucose 4-epimerase</fullName>
    </recommendedName>
    <alternativeName>
        <fullName evidence="5">Galactowaldenase</fullName>
    </alternativeName>
    <alternativeName>
        <fullName evidence="4">UDP-galactose 4-epimerase</fullName>
    </alternativeName>
</protein>
<dbReference type="SUPFAM" id="SSF51735">
    <property type="entry name" value="NAD(P)-binding Rossmann-fold domains"/>
    <property type="match status" value="1"/>
</dbReference>
<dbReference type="AlphaFoldDB" id="A0A5E4YN18"/>
<evidence type="ECO:0000256" key="1">
    <source>
        <dbReference type="ARBA" id="ARBA00004947"/>
    </source>
</evidence>
<proteinExistence type="inferred from homology"/>
<dbReference type="OrthoDB" id="9769113at2"/>
<name>A0A5E4YN18_9BURK</name>
<dbReference type="InterPro" id="IPR036291">
    <property type="entry name" value="NAD(P)-bd_dom_sf"/>
</dbReference>